<name>A0AAE1ASV9_9GAST</name>
<keyword evidence="3 7" id="KW-0812">Transmembrane</keyword>
<evidence type="ECO:0000256" key="2">
    <source>
        <dbReference type="ARBA" id="ARBA00009172"/>
    </source>
</evidence>
<dbReference type="AlphaFoldDB" id="A0AAE1ASV9"/>
<feature type="transmembrane region" description="Helical" evidence="7">
    <location>
        <begin position="227"/>
        <end position="246"/>
    </location>
</feature>
<keyword evidence="5 7" id="KW-0472">Membrane</keyword>
<feature type="compositionally biased region" description="Basic and acidic residues" evidence="6">
    <location>
        <begin position="11"/>
        <end position="28"/>
    </location>
</feature>
<evidence type="ECO:0000256" key="1">
    <source>
        <dbReference type="ARBA" id="ARBA00004141"/>
    </source>
</evidence>
<evidence type="ECO:0000256" key="4">
    <source>
        <dbReference type="ARBA" id="ARBA00022989"/>
    </source>
</evidence>
<dbReference type="PANTHER" id="PTHR19444">
    <property type="entry name" value="UNC-93 RELATED"/>
    <property type="match status" value="1"/>
</dbReference>
<dbReference type="EMBL" id="JAWDGP010001279">
    <property type="protein sequence ID" value="KAK3793129.1"/>
    <property type="molecule type" value="Genomic_DNA"/>
</dbReference>
<evidence type="ECO:0000256" key="7">
    <source>
        <dbReference type="SAM" id="Phobius"/>
    </source>
</evidence>
<feature type="transmembrane region" description="Helical" evidence="7">
    <location>
        <begin position="100"/>
        <end position="121"/>
    </location>
</feature>
<dbReference type="Gene3D" id="1.20.1250.20">
    <property type="entry name" value="MFS general substrate transporter like domains"/>
    <property type="match status" value="2"/>
</dbReference>
<dbReference type="InterPro" id="IPR051951">
    <property type="entry name" value="UNC-93_regulatory"/>
</dbReference>
<feature type="transmembrane region" description="Helical" evidence="7">
    <location>
        <begin position="185"/>
        <end position="215"/>
    </location>
</feature>
<dbReference type="InterPro" id="IPR036259">
    <property type="entry name" value="MFS_trans_sf"/>
</dbReference>
<feature type="transmembrane region" description="Helical" evidence="7">
    <location>
        <begin position="545"/>
        <end position="565"/>
    </location>
</feature>
<gene>
    <name evidence="8" type="ORF">RRG08_030212</name>
</gene>
<sequence>MASPSGYYLPHLHDRAQTKMSTSREKVPSAHSSPGPRERFLLSPPGDSALSLEWADTTNSKNRRRSTIHSYTIAVYHTLPKNAKALKEVRAMTSSKAAKNLVSISLAFMLIHTGFVSLQSLQSTLHPAGGLGVTSLAVVYGTTVLSCLAAPWLINRLTTKWTMVIAFSTFAGYFAASFYPQRELILPLSVLLGALAGPMWSAQATYVTTLALTYAQHRRIVFESEDVINQFMGVFFGFFRCSQIWGNLISTLILARNETDYGDGRGDDSAVVYSLGHGTNETLSAVATRAALTIDETSWIQEKITRTDGELLPSNATVLGEGNATTSGSSQFIAQSSFKQSASSAYTKLLSSVSSSTFSSSLIAESSQASPSSILTSPYHKRVSISHCGADTCNYGHLLTSTLDLNDSMNDLDIESDTHSVSDATKHLLLATYLGCVLLAAVIVVILLDQIHIGKTEADPEFSQSSLQLSLATARMLKDTKCLLLMPMVLFLGLEQGFMFSDFTKAYVNCAMGLQNIGPILICFGTVSAVSSIAIGCISRHIKRFAFMAAGATFNAGLLIVLWLWRPVKQDVPNFYVVSACMGLCDAIWQTQTYTLFGILFSHKQEAAFASYRMFHAGGCAVAFGYSYFLCVQTKVFILAGSLAVSLALYTVIEMKVQLQSQHIGDIVAL</sequence>
<dbReference type="GO" id="GO:0015459">
    <property type="term" value="F:potassium channel regulator activity"/>
    <property type="evidence" value="ECO:0007669"/>
    <property type="project" value="TreeGrafter"/>
</dbReference>
<evidence type="ECO:0008006" key="10">
    <source>
        <dbReference type="Google" id="ProtNLM"/>
    </source>
</evidence>
<comment type="subcellular location">
    <subcellularLocation>
        <location evidence="1">Membrane</location>
        <topology evidence="1">Multi-pass membrane protein</topology>
    </subcellularLocation>
</comment>
<keyword evidence="4 7" id="KW-1133">Transmembrane helix</keyword>
<organism evidence="8 9">
    <name type="scientific">Elysia crispata</name>
    <name type="common">lettuce slug</name>
    <dbReference type="NCBI Taxonomy" id="231223"/>
    <lineage>
        <taxon>Eukaryota</taxon>
        <taxon>Metazoa</taxon>
        <taxon>Spiralia</taxon>
        <taxon>Lophotrochozoa</taxon>
        <taxon>Mollusca</taxon>
        <taxon>Gastropoda</taxon>
        <taxon>Heterobranchia</taxon>
        <taxon>Euthyneura</taxon>
        <taxon>Panpulmonata</taxon>
        <taxon>Sacoglossa</taxon>
        <taxon>Placobranchoidea</taxon>
        <taxon>Plakobranchidae</taxon>
        <taxon>Elysia</taxon>
    </lineage>
</organism>
<dbReference type="SUPFAM" id="SSF103473">
    <property type="entry name" value="MFS general substrate transporter"/>
    <property type="match status" value="2"/>
</dbReference>
<feature type="transmembrane region" description="Helical" evidence="7">
    <location>
        <begin position="519"/>
        <end position="538"/>
    </location>
</feature>
<evidence type="ECO:0000313" key="9">
    <source>
        <dbReference type="Proteomes" id="UP001283361"/>
    </source>
</evidence>
<protein>
    <recommendedName>
        <fullName evidence="10">UNC93-like protein</fullName>
    </recommendedName>
</protein>
<dbReference type="GO" id="GO:0055120">
    <property type="term" value="C:striated muscle dense body"/>
    <property type="evidence" value="ECO:0007669"/>
    <property type="project" value="TreeGrafter"/>
</dbReference>
<evidence type="ECO:0000256" key="3">
    <source>
        <dbReference type="ARBA" id="ARBA00022692"/>
    </source>
</evidence>
<dbReference type="GO" id="GO:0043266">
    <property type="term" value="P:regulation of potassium ion transport"/>
    <property type="evidence" value="ECO:0007669"/>
    <property type="project" value="TreeGrafter"/>
</dbReference>
<dbReference type="GO" id="GO:0006937">
    <property type="term" value="P:regulation of muscle contraction"/>
    <property type="evidence" value="ECO:0007669"/>
    <property type="project" value="TreeGrafter"/>
</dbReference>
<evidence type="ECO:0000313" key="8">
    <source>
        <dbReference type="EMBL" id="KAK3793129.1"/>
    </source>
</evidence>
<dbReference type="GO" id="GO:0005886">
    <property type="term" value="C:plasma membrane"/>
    <property type="evidence" value="ECO:0007669"/>
    <property type="project" value="TreeGrafter"/>
</dbReference>
<keyword evidence="9" id="KW-1185">Reference proteome</keyword>
<dbReference type="Pfam" id="PF05978">
    <property type="entry name" value="UNC-93"/>
    <property type="match status" value="2"/>
</dbReference>
<dbReference type="Proteomes" id="UP001283361">
    <property type="component" value="Unassembled WGS sequence"/>
</dbReference>
<evidence type="ECO:0000256" key="6">
    <source>
        <dbReference type="SAM" id="MobiDB-lite"/>
    </source>
</evidence>
<feature type="transmembrane region" description="Helical" evidence="7">
    <location>
        <begin position="636"/>
        <end position="653"/>
    </location>
</feature>
<dbReference type="PANTHER" id="PTHR19444:SF11">
    <property type="entry name" value="UNC93-LIKE PROTEIN"/>
    <property type="match status" value="1"/>
</dbReference>
<comment type="similarity">
    <text evidence="2">Belongs to the unc-93 family.</text>
</comment>
<feature type="transmembrane region" description="Helical" evidence="7">
    <location>
        <begin position="161"/>
        <end position="179"/>
    </location>
</feature>
<comment type="caution">
    <text evidence="8">The sequence shown here is derived from an EMBL/GenBank/DDBJ whole genome shotgun (WGS) entry which is preliminary data.</text>
</comment>
<feature type="transmembrane region" description="Helical" evidence="7">
    <location>
        <begin position="428"/>
        <end position="448"/>
    </location>
</feature>
<dbReference type="InterPro" id="IPR010291">
    <property type="entry name" value="Ion_channel_UNC-93"/>
</dbReference>
<evidence type="ECO:0000256" key="5">
    <source>
        <dbReference type="ARBA" id="ARBA00023136"/>
    </source>
</evidence>
<feature type="transmembrane region" description="Helical" evidence="7">
    <location>
        <begin position="133"/>
        <end position="154"/>
    </location>
</feature>
<feature type="transmembrane region" description="Helical" evidence="7">
    <location>
        <begin position="612"/>
        <end position="630"/>
    </location>
</feature>
<reference evidence="8" key="1">
    <citation type="journal article" date="2023" name="G3 (Bethesda)">
        <title>A reference genome for the long-term kleptoplast-retaining sea slug Elysia crispata morphotype clarki.</title>
        <authorList>
            <person name="Eastman K.E."/>
            <person name="Pendleton A.L."/>
            <person name="Shaikh M.A."/>
            <person name="Suttiyut T."/>
            <person name="Ogas R."/>
            <person name="Tomko P."/>
            <person name="Gavelis G."/>
            <person name="Widhalm J.R."/>
            <person name="Wisecaver J.H."/>
        </authorList>
    </citation>
    <scope>NUCLEOTIDE SEQUENCE</scope>
    <source>
        <strain evidence="8">ECLA1</strain>
    </source>
</reference>
<proteinExistence type="inferred from homology"/>
<feature type="region of interest" description="Disordered" evidence="6">
    <location>
        <begin position="1"/>
        <end position="45"/>
    </location>
</feature>
<accession>A0AAE1ASV9</accession>
<feature type="transmembrane region" description="Helical" evidence="7">
    <location>
        <begin position="482"/>
        <end position="499"/>
    </location>
</feature>